<evidence type="ECO:0000313" key="6">
    <source>
        <dbReference type="EMBL" id="PML57734.1"/>
    </source>
</evidence>
<comment type="subcellular location">
    <subcellularLocation>
        <location evidence="1">Fimbrium</location>
    </subcellularLocation>
</comment>
<dbReference type="EMBL" id="MCYL01000010">
    <property type="protein sequence ID" value="PML57734.1"/>
    <property type="molecule type" value="Genomic_DNA"/>
</dbReference>
<dbReference type="SUPFAM" id="SSF49401">
    <property type="entry name" value="Bacterial adhesins"/>
    <property type="match status" value="1"/>
</dbReference>
<dbReference type="PANTHER" id="PTHR33420">
    <property type="entry name" value="FIMBRIAL SUBUNIT ELFA-RELATED"/>
    <property type="match status" value="1"/>
</dbReference>
<evidence type="ECO:0000313" key="7">
    <source>
        <dbReference type="Proteomes" id="UP000235746"/>
    </source>
</evidence>
<comment type="caution">
    <text evidence="6">The sequence shown here is derived from an EMBL/GenBank/DDBJ whole genome shotgun (WGS) entry which is preliminary data.</text>
</comment>
<dbReference type="RefSeq" id="WP_102558508.1">
    <property type="nucleotide sequence ID" value="NZ_MCYL01000010.1"/>
</dbReference>
<keyword evidence="4" id="KW-0281">Fimbrium</keyword>
<dbReference type="InterPro" id="IPR000259">
    <property type="entry name" value="Adhesion_dom_fimbrial"/>
</dbReference>
<dbReference type="Pfam" id="PF00419">
    <property type="entry name" value="Fimbrial"/>
    <property type="match status" value="1"/>
</dbReference>
<name>A0A2N7IJ16_9VIBR</name>
<evidence type="ECO:0000256" key="2">
    <source>
        <dbReference type="ARBA" id="ARBA00006671"/>
    </source>
</evidence>
<proteinExistence type="inferred from homology"/>
<dbReference type="PANTHER" id="PTHR33420:SF3">
    <property type="entry name" value="FIMBRIAL SUBUNIT ELFA"/>
    <property type="match status" value="1"/>
</dbReference>
<keyword evidence="3" id="KW-0732">Signal</keyword>
<reference evidence="7" key="1">
    <citation type="submission" date="2016-07" db="EMBL/GenBank/DDBJ databases">
        <title>Nontailed viruses are major unrecognized killers of bacteria in the ocean.</title>
        <authorList>
            <person name="Kauffman K."/>
            <person name="Hussain F."/>
            <person name="Yang J."/>
            <person name="Arevalo P."/>
            <person name="Brown J."/>
            <person name="Cutler M."/>
            <person name="Kelly L."/>
            <person name="Polz M.F."/>
        </authorList>
    </citation>
    <scope>NUCLEOTIDE SEQUENCE [LARGE SCALE GENOMIC DNA]</scope>
    <source>
        <strain evidence="7">10N.261.51.B8</strain>
    </source>
</reference>
<feature type="domain" description="Fimbrial-type adhesion" evidence="5">
    <location>
        <begin position="190"/>
        <end position="330"/>
    </location>
</feature>
<dbReference type="InterPro" id="IPR036937">
    <property type="entry name" value="Adhesion_dom_fimbrial_sf"/>
</dbReference>
<protein>
    <recommendedName>
        <fullName evidence="5">Fimbrial-type adhesion domain-containing protein</fullName>
    </recommendedName>
</protein>
<dbReference type="Proteomes" id="UP000235746">
    <property type="component" value="Unassembled WGS sequence"/>
</dbReference>
<accession>A0A2N7IJ16</accession>
<dbReference type="Gene3D" id="2.60.40.1090">
    <property type="entry name" value="Fimbrial-type adhesion domain"/>
    <property type="match status" value="1"/>
</dbReference>
<gene>
    <name evidence="6" type="ORF">BCT74_17695</name>
</gene>
<dbReference type="InterPro" id="IPR050263">
    <property type="entry name" value="Bact_Fimbrial_Adh_Pro"/>
</dbReference>
<evidence type="ECO:0000256" key="4">
    <source>
        <dbReference type="ARBA" id="ARBA00023263"/>
    </source>
</evidence>
<evidence type="ECO:0000259" key="5">
    <source>
        <dbReference type="Pfam" id="PF00419"/>
    </source>
</evidence>
<sequence>MKSVLRFFVTILVMYTVYPVKLVLANTCTTSNYLANYVGDPIPRFDDRMGETLGRIDVSFNYNCTFTDAHTMIIFGTWGQKSYKSGSIYNSNLPGIQLMTTRTIGTSGPHNNSVIFKTIHGSESGTISGPLFYVQKIASFDFPSGSGPTFNLGTSHIDHNLQVDVFYPGASRGIHQVNKLGFVDVPIEIPTCDIDTAHQDQTVTLPSVNISDFGSVGTTSGRTPFSITLHCARRTRIHATITDLNDPTNTGTNMALSGNSTATGVSLQFSAKADDTIRSFGSANRFYWKGSHADSDAMSWTVPVAVRYVKTQQNMTAGTVNAKMEILFDYE</sequence>
<comment type="similarity">
    <text evidence="2">Belongs to the fimbrial protein family.</text>
</comment>
<dbReference type="AlphaFoldDB" id="A0A2N7IJ16"/>
<evidence type="ECO:0000256" key="3">
    <source>
        <dbReference type="ARBA" id="ARBA00022729"/>
    </source>
</evidence>
<dbReference type="GO" id="GO:0043709">
    <property type="term" value="P:cell adhesion involved in single-species biofilm formation"/>
    <property type="evidence" value="ECO:0007669"/>
    <property type="project" value="TreeGrafter"/>
</dbReference>
<evidence type="ECO:0000256" key="1">
    <source>
        <dbReference type="ARBA" id="ARBA00004561"/>
    </source>
</evidence>
<dbReference type="InterPro" id="IPR008966">
    <property type="entry name" value="Adhesion_dom_sf"/>
</dbReference>
<organism evidence="6 7">
    <name type="scientific">Vibrio lentus</name>
    <dbReference type="NCBI Taxonomy" id="136468"/>
    <lineage>
        <taxon>Bacteria</taxon>
        <taxon>Pseudomonadati</taxon>
        <taxon>Pseudomonadota</taxon>
        <taxon>Gammaproteobacteria</taxon>
        <taxon>Vibrionales</taxon>
        <taxon>Vibrionaceae</taxon>
        <taxon>Vibrio</taxon>
    </lineage>
</organism>
<dbReference type="GO" id="GO:0009289">
    <property type="term" value="C:pilus"/>
    <property type="evidence" value="ECO:0007669"/>
    <property type="project" value="UniProtKB-SubCell"/>
</dbReference>